<dbReference type="EMBL" id="BAAALG010000011">
    <property type="protein sequence ID" value="GAA1108150.1"/>
    <property type="molecule type" value="Genomic_DNA"/>
</dbReference>
<dbReference type="InterPro" id="IPR002347">
    <property type="entry name" value="SDR_fam"/>
</dbReference>
<dbReference type="PRINTS" id="PR00081">
    <property type="entry name" value="GDHRDH"/>
</dbReference>
<dbReference type="InterPro" id="IPR036291">
    <property type="entry name" value="NAD(P)-bd_dom_sf"/>
</dbReference>
<evidence type="ECO:0000313" key="2">
    <source>
        <dbReference type="EMBL" id="GAA1108150.1"/>
    </source>
</evidence>
<dbReference type="PANTHER" id="PTHR24314">
    <property type="entry name" value="NON-SPECIFIC LIPID TRANSFER PROTEIN-RELATED"/>
    <property type="match status" value="1"/>
</dbReference>
<evidence type="ECO:0000313" key="3">
    <source>
        <dbReference type="Proteomes" id="UP001501581"/>
    </source>
</evidence>
<name>A0ABN1TZE6_9ACTN</name>
<proteinExistence type="inferred from homology"/>
<dbReference type="SUPFAM" id="SSF51735">
    <property type="entry name" value="NAD(P)-binding Rossmann-fold domains"/>
    <property type="match status" value="1"/>
</dbReference>
<organism evidence="2 3">
    <name type="scientific">Nocardioides dubius</name>
    <dbReference type="NCBI Taxonomy" id="317019"/>
    <lineage>
        <taxon>Bacteria</taxon>
        <taxon>Bacillati</taxon>
        <taxon>Actinomycetota</taxon>
        <taxon>Actinomycetes</taxon>
        <taxon>Propionibacteriales</taxon>
        <taxon>Nocardioidaceae</taxon>
        <taxon>Nocardioides</taxon>
    </lineage>
</organism>
<dbReference type="Gene3D" id="3.40.50.720">
    <property type="entry name" value="NAD(P)-binding Rossmann-like Domain"/>
    <property type="match status" value="1"/>
</dbReference>
<dbReference type="PANTHER" id="PTHR24314:SF21">
    <property type="entry name" value="CHLOROPHYLL(IDE) B REDUCTASE NYC1, CHLOROPLASTIC-RELATED"/>
    <property type="match status" value="1"/>
</dbReference>
<accession>A0ABN1TZE6</accession>
<gene>
    <name evidence="2" type="ORF">GCM10009668_30330</name>
</gene>
<evidence type="ECO:0000256" key="1">
    <source>
        <dbReference type="RuleBase" id="RU000363"/>
    </source>
</evidence>
<dbReference type="RefSeq" id="WP_343995656.1">
    <property type="nucleotide sequence ID" value="NZ_BAAALG010000011.1"/>
</dbReference>
<dbReference type="PRINTS" id="PR00080">
    <property type="entry name" value="SDRFAMILY"/>
</dbReference>
<comment type="similarity">
    <text evidence="1">Belongs to the short-chain dehydrogenases/reductases (SDR) family.</text>
</comment>
<protein>
    <submittedName>
        <fullName evidence="2">SDR family oxidoreductase</fullName>
    </submittedName>
</protein>
<dbReference type="CDD" id="cd05233">
    <property type="entry name" value="SDR_c"/>
    <property type="match status" value="1"/>
</dbReference>
<comment type="caution">
    <text evidence="2">The sequence shown here is derived from an EMBL/GenBank/DDBJ whole genome shotgun (WGS) entry which is preliminary data.</text>
</comment>
<reference evidence="2 3" key="1">
    <citation type="journal article" date="2019" name="Int. J. Syst. Evol. Microbiol.">
        <title>The Global Catalogue of Microorganisms (GCM) 10K type strain sequencing project: providing services to taxonomists for standard genome sequencing and annotation.</title>
        <authorList>
            <consortium name="The Broad Institute Genomics Platform"/>
            <consortium name="The Broad Institute Genome Sequencing Center for Infectious Disease"/>
            <person name="Wu L."/>
            <person name="Ma J."/>
        </authorList>
    </citation>
    <scope>NUCLEOTIDE SEQUENCE [LARGE SCALE GENOMIC DNA]</scope>
    <source>
        <strain evidence="2 3">JCM 13008</strain>
    </source>
</reference>
<keyword evidence="3" id="KW-1185">Reference proteome</keyword>
<dbReference type="Proteomes" id="UP001501581">
    <property type="component" value="Unassembled WGS sequence"/>
</dbReference>
<dbReference type="Pfam" id="PF00106">
    <property type="entry name" value="adh_short"/>
    <property type="match status" value="1"/>
</dbReference>
<dbReference type="InterPro" id="IPR052625">
    <property type="entry name" value="Chl_b_Red"/>
</dbReference>
<sequence>MSNVVITGSTKGIGHALARDFRRRGHQVVITGRSQQAVDDAVGSLTAGPGQARVVGRAVEVSDPTQHEELWAFATAELGGVDLWINNAGVAHTTQPIAATTSEAVTAMVRTNLLGTIFGSQTAVRGLTAQGHGKLFNVLGGGSDGRIRPGMGVYGATKRGLDGFTRALAKEVAGTGVIVGQIRPGVLITEGWLREAAAAPEQVRAQAKALSIITDDVDDVAPELVARMLASTKNGDEIAWLTTTRLARRFLTPGYAKKHDILARHNL</sequence>